<proteinExistence type="inferred from homology"/>
<dbReference type="FunFam" id="3.90.640.10:FF:000016">
    <property type="entry name" value="ARP5 actin-related protein 5 homolog"/>
    <property type="match status" value="1"/>
</dbReference>
<protein>
    <recommendedName>
        <fullName evidence="4">Actin-related protein 5</fullName>
    </recommendedName>
</protein>
<gene>
    <name evidence="15" type="ORF">Dbus_chr3Rg1237</name>
</gene>
<organism evidence="15 16">
    <name type="scientific">Drosophila busckii</name>
    <name type="common">Fruit fly</name>
    <dbReference type="NCBI Taxonomy" id="30019"/>
    <lineage>
        <taxon>Eukaryota</taxon>
        <taxon>Metazoa</taxon>
        <taxon>Ecdysozoa</taxon>
        <taxon>Arthropoda</taxon>
        <taxon>Hexapoda</taxon>
        <taxon>Insecta</taxon>
        <taxon>Pterygota</taxon>
        <taxon>Neoptera</taxon>
        <taxon>Endopterygota</taxon>
        <taxon>Diptera</taxon>
        <taxon>Brachycera</taxon>
        <taxon>Muscomorpha</taxon>
        <taxon>Ephydroidea</taxon>
        <taxon>Drosophilidae</taxon>
        <taxon>Drosophila</taxon>
    </lineage>
</organism>
<dbReference type="STRING" id="30019.A0A0M4F456"/>
<evidence type="ECO:0000256" key="13">
    <source>
        <dbReference type="SAM" id="Coils"/>
    </source>
</evidence>
<dbReference type="FunFam" id="3.30.420.40:FF:000237">
    <property type="entry name" value="Actin-related protein 5"/>
    <property type="match status" value="1"/>
</dbReference>
<keyword evidence="11" id="KW-0539">Nucleus</keyword>
<dbReference type="Pfam" id="PF00022">
    <property type="entry name" value="Actin"/>
    <property type="match status" value="2"/>
</dbReference>
<evidence type="ECO:0000256" key="11">
    <source>
        <dbReference type="ARBA" id="ARBA00023242"/>
    </source>
</evidence>
<keyword evidence="9" id="KW-0233">DNA recombination</keyword>
<comment type="similarity">
    <text evidence="3">Belongs to the actin family. ARP5 subfamily.</text>
</comment>
<keyword evidence="16" id="KW-1185">Reference proteome</keyword>
<keyword evidence="8" id="KW-0804">Transcription</keyword>
<dbReference type="EMBL" id="CP012526">
    <property type="protein sequence ID" value="ALC46487.1"/>
    <property type="molecule type" value="Genomic_DNA"/>
</dbReference>
<feature type="coiled-coil region" evidence="13">
    <location>
        <begin position="287"/>
        <end position="326"/>
    </location>
</feature>
<feature type="region of interest" description="Disordered" evidence="14">
    <location>
        <begin position="362"/>
        <end position="387"/>
    </location>
</feature>
<dbReference type="Gene3D" id="3.90.640.10">
    <property type="entry name" value="Actin, Chain A, domain 4"/>
    <property type="match status" value="2"/>
</dbReference>
<comment type="subunit">
    <text evidence="12">Component of the chromatin remodeling Ino80 complex.</text>
</comment>
<evidence type="ECO:0000313" key="16">
    <source>
        <dbReference type="Proteomes" id="UP000494163"/>
    </source>
</evidence>
<keyword evidence="6" id="KW-0805">Transcription regulation</keyword>
<evidence type="ECO:0000256" key="5">
    <source>
        <dbReference type="ARBA" id="ARBA00022763"/>
    </source>
</evidence>
<dbReference type="PANTHER" id="PTHR11937">
    <property type="entry name" value="ACTIN"/>
    <property type="match status" value="1"/>
</dbReference>
<evidence type="ECO:0000256" key="10">
    <source>
        <dbReference type="ARBA" id="ARBA00023204"/>
    </source>
</evidence>
<dbReference type="SMART" id="SM00268">
    <property type="entry name" value="ACTIN"/>
    <property type="match status" value="1"/>
</dbReference>
<dbReference type="FunFam" id="3.30.420.40:FF:000048">
    <property type="entry name" value="ARP5 actin-related protein 5 homolog"/>
    <property type="match status" value="1"/>
</dbReference>
<dbReference type="GO" id="GO:0060255">
    <property type="term" value="P:regulation of macromolecule metabolic process"/>
    <property type="evidence" value="ECO:0007669"/>
    <property type="project" value="UniProtKB-ARBA"/>
</dbReference>
<keyword evidence="7 13" id="KW-0175">Coiled coil</keyword>
<evidence type="ECO:0000256" key="7">
    <source>
        <dbReference type="ARBA" id="ARBA00023054"/>
    </source>
</evidence>
<dbReference type="GO" id="GO:0006281">
    <property type="term" value="P:DNA repair"/>
    <property type="evidence" value="ECO:0007669"/>
    <property type="project" value="UniProtKB-KW"/>
</dbReference>
<dbReference type="SUPFAM" id="SSF53067">
    <property type="entry name" value="Actin-like ATPase domain"/>
    <property type="match status" value="2"/>
</dbReference>
<evidence type="ECO:0000256" key="12">
    <source>
        <dbReference type="ARBA" id="ARBA00061816"/>
    </source>
</evidence>
<reference evidence="15 16" key="1">
    <citation type="submission" date="2015-08" db="EMBL/GenBank/DDBJ databases">
        <title>Ancestral chromatin configuration constrains chromatin evolution on differentiating sex chromosomes in Drosophila.</title>
        <authorList>
            <person name="Zhou Q."/>
            <person name="Bachtrog D."/>
        </authorList>
    </citation>
    <scope>NUCLEOTIDE SEQUENCE [LARGE SCALE GENOMIC DNA]</scope>
    <source>
        <tissue evidence="15">Whole larvae</tissue>
    </source>
</reference>
<feature type="region of interest" description="Disordered" evidence="14">
    <location>
        <begin position="406"/>
        <end position="425"/>
    </location>
</feature>
<comment type="function">
    <text evidence="1">Proposed core component of the chromatin remodeling INO80 complex which is involved in transcriptional regulation, DNA replication and probably DNA repair.</text>
</comment>
<name>A0A0M4F456_DROBS</name>
<evidence type="ECO:0000313" key="15">
    <source>
        <dbReference type="EMBL" id="ALC46487.1"/>
    </source>
</evidence>
<dbReference type="GO" id="GO:0005634">
    <property type="term" value="C:nucleus"/>
    <property type="evidence" value="ECO:0007669"/>
    <property type="project" value="UniProtKB-SubCell"/>
</dbReference>
<dbReference type="OMA" id="YPFTEHV"/>
<evidence type="ECO:0000256" key="9">
    <source>
        <dbReference type="ARBA" id="ARBA00023172"/>
    </source>
</evidence>
<comment type="subcellular location">
    <subcellularLocation>
        <location evidence="2">Nucleus</location>
    </subcellularLocation>
</comment>
<dbReference type="GO" id="GO:0006310">
    <property type="term" value="P:DNA recombination"/>
    <property type="evidence" value="ECO:0007669"/>
    <property type="project" value="UniProtKB-KW"/>
</dbReference>
<sequence>MPAPKRVLVIDNGSYECRVGWHDSKKPELRFRNVLTKPRKDRKKDNNQQPEATGIVEEYKGSAEIQVGNDIVNIEAVRAHLKSPFERNVITNWNHQEQIFDYIFTKMQFEGETSINHPILLTEALANPNMCRRQMSELLFECYGVPSVCYGIDALYSWQHHRKQHKPMPQDALIISFGYSTTHVIPVLNGCMQLEHVRRLNLGGFHIVNYLFRLMHLKYPVHLAAISSRMEKLVHEHCHIALDYREELLKWANLDYYEEQIMKIQLPYNAVTATNALLTAEQKLEKRRELAMRLLEIKNRREREKLEEDEQHLELLQSVRQLYENQKTQKFERALQQHQIANLEELDKLASTVGARIKRVKERATGKPRPSKQQIKLDKMPKPPEGMPQAQWLAELRDKRAELLRRKQERHQQRQEQGKRHTHAAQERMRIISTLARSEKRRKANNGEEEDDGFGMNDKDWDVYKRINRYNDDSDSDAENEQLLEYEKILNHYDAGNEDNNAQTAQTAAENYQLHFGVEAIRVPEILFQPSMVGCSEAGLAELIAFVLKLFNGDEQQRMADHVYLTGSVATFPGLKARLNKEMLALRPFQSTFEIHESTEPSLSAWLGACLQAREPNFATKLTTRKQYEEQGAEYFTEHSASNLYFPTPKD</sequence>
<dbReference type="CDD" id="cd10211">
    <property type="entry name" value="ASKHA_NBD_Arp5"/>
    <property type="match status" value="1"/>
</dbReference>
<evidence type="ECO:0000256" key="6">
    <source>
        <dbReference type="ARBA" id="ARBA00023015"/>
    </source>
</evidence>
<dbReference type="Proteomes" id="UP000494163">
    <property type="component" value="Chromosome 3R"/>
</dbReference>
<evidence type="ECO:0000256" key="4">
    <source>
        <dbReference type="ARBA" id="ARBA00021612"/>
    </source>
</evidence>
<evidence type="ECO:0000256" key="3">
    <source>
        <dbReference type="ARBA" id="ARBA00006021"/>
    </source>
</evidence>
<dbReference type="AlphaFoldDB" id="A0A0M4F456"/>
<dbReference type="InterPro" id="IPR043129">
    <property type="entry name" value="ATPase_NBD"/>
</dbReference>
<evidence type="ECO:0000256" key="2">
    <source>
        <dbReference type="ARBA" id="ARBA00004123"/>
    </source>
</evidence>
<evidence type="ECO:0000256" key="8">
    <source>
        <dbReference type="ARBA" id="ARBA00023163"/>
    </source>
</evidence>
<evidence type="ECO:0000256" key="14">
    <source>
        <dbReference type="SAM" id="MobiDB-lite"/>
    </source>
</evidence>
<keyword evidence="10" id="KW-0234">DNA repair</keyword>
<dbReference type="InterPro" id="IPR004000">
    <property type="entry name" value="Actin"/>
</dbReference>
<dbReference type="OrthoDB" id="7340501at2759"/>
<accession>A0A0M4F456</accession>
<keyword evidence="5" id="KW-0227">DNA damage</keyword>
<dbReference type="Gene3D" id="3.30.420.40">
    <property type="match status" value="4"/>
</dbReference>
<evidence type="ECO:0000256" key="1">
    <source>
        <dbReference type="ARBA" id="ARBA00003373"/>
    </source>
</evidence>
<dbReference type="GO" id="GO:0019219">
    <property type="term" value="P:regulation of nucleobase-containing compound metabolic process"/>
    <property type="evidence" value="ECO:0007669"/>
    <property type="project" value="UniProtKB-ARBA"/>
</dbReference>